<feature type="non-terminal residue" evidence="2">
    <location>
        <position position="106"/>
    </location>
</feature>
<feature type="region of interest" description="Disordered" evidence="1">
    <location>
        <begin position="1"/>
        <end position="106"/>
    </location>
</feature>
<dbReference type="PANTHER" id="PTHR42090:SF1">
    <property type="match status" value="1"/>
</dbReference>
<feature type="compositionally biased region" description="Basic and acidic residues" evidence="1">
    <location>
        <begin position="12"/>
        <end position="21"/>
    </location>
</feature>
<dbReference type="PANTHER" id="PTHR42090">
    <property type="match status" value="1"/>
</dbReference>
<evidence type="ECO:0000313" key="2">
    <source>
        <dbReference type="EMBL" id="KAF2676156.1"/>
    </source>
</evidence>
<protein>
    <submittedName>
        <fullName evidence="2">Uncharacterized protein</fullName>
    </submittedName>
</protein>
<proteinExistence type="predicted"/>
<dbReference type="OrthoDB" id="4220319at2759"/>
<accession>A0A6G1ID73</accession>
<evidence type="ECO:0000256" key="1">
    <source>
        <dbReference type="SAM" id="MobiDB-lite"/>
    </source>
</evidence>
<name>A0A6G1ID73_9PLEO</name>
<sequence>PRYLSTTLAPHARKDTQDKDSLNPQSSEYSKSGDDDAASGAGAAFDPSTTSPEAAEKSNEQESGGNGALNVSPGNPDVSKPRGNQEGGSQGSPKTSSGSGTGGAPK</sequence>
<gene>
    <name evidence="2" type="ORF">K458DRAFT_240067</name>
</gene>
<dbReference type="AlphaFoldDB" id="A0A6G1ID73"/>
<dbReference type="EMBL" id="MU005638">
    <property type="protein sequence ID" value="KAF2676156.1"/>
    <property type="molecule type" value="Genomic_DNA"/>
</dbReference>
<reference evidence="2" key="1">
    <citation type="journal article" date="2020" name="Stud. Mycol.">
        <title>101 Dothideomycetes genomes: a test case for predicting lifestyles and emergence of pathogens.</title>
        <authorList>
            <person name="Haridas S."/>
            <person name="Albert R."/>
            <person name="Binder M."/>
            <person name="Bloem J."/>
            <person name="Labutti K."/>
            <person name="Salamov A."/>
            <person name="Andreopoulos B."/>
            <person name="Baker S."/>
            <person name="Barry K."/>
            <person name="Bills G."/>
            <person name="Bluhm B."/>
            <person name="Cannon C."/>
            <person name="Castanera R."/>
            <person name="Culley D."/>
            <person name="Daum C."/>
            <person name="Ezra D."/>
            <person name="Gonzalez J."/>
            <person name="Henrissat B."/>
            <person name="Kuo A."/>
            <person name="Liang C."/>
            <person name="Lipzen A."/>
            <person name="Lutzoni F."/>
            <person name="Magnuson J."/>
            <person name="Mondo S."/>
            <person name="Nolan M."/>
            <person name="Ohm R."/>
            <person name="Pangilinan J."/>
            <person name="Park H.-J."/>
            <person name="Ramirez L."/>
            <person name="Alfaro M."/>
            <person name="Sun H."/>
            <person name="Tritt A."/>
            <person name="Yoshinaga Y."/>
            <person name="Zwiers L.-H."/>
            <person name="Turgeon B."/>
            <person name="Goodwin S."/>
            <person name="Spatafora J."/>
            <person name="Crous P."/>
            <person name="Grigoriev I."/>
        </authorList>
    </citation>
    <scope>NUCLEOTIDE SEQUENCE</scope>
    <source>
        <strain evidence="2">CBS 122367</strain>
    </source>
</reference>
<evidence type="ECO:0000313" key="3">
    <source>
        <dbReference type="Proteomes" id="UP000799291"/>
    </source>
</evidence>
<feature type="non-terminal residue" evidence="2">
    <location>
        <position position="1"/>
    </location>
</feature>
<keyword evidence="3" id="KW-1185">Reference proteome</keyword>
<organism evidence="2 3">
    <name type="scientific">Lentithecium fluviatile CBS 122367</name>
    <dbReference type="NCBI Taxonomy" id="1168545"/>
    <lineage>
        <taxon>Eukaryota</taxon>
        <taxon>Fungi</taxon>
        <taxon>Dikarya</taxon>
        <taxon>Ascomycota</taxon>
        <taxon>Pezizomycotina</taxon>
        <taxon>Dothideomycetes</taxon>
        <taxon>Pleosporomycetidae</taxon>
        <taxon>Pleosporales</taxon>
        <taxon>Massarineae</taxon>
        <taxon>Lentitheciaceae</taxon>
        <taxon>Lentithecium</taxon>
    </lineage>
</organism>
<dbReference type="Proteomes" id="UP000799291">
    <property type="component" value="Unassembled WGS sequence"/>
</dbReference>